<comment type="caution">
    <text evidence="2">The sequence shown here is derived from an EMBL/GenBank/DDBJ whole genome shotgun (WGS) entry which is preliminary data.</text>
</comment>
<gene>
    <name evidence="2" type="ORF">QBC35DRAFT_451612</name>
</gene>
<feature type="compositionally biased region" description="Polar residues" evidence="1">
    <location>
        <begin position="260"/>
        <end position="273"/>
    </location>
</feature>
<organism evidence="2 3">
    <name type="scientific">Podospora australis</name>
    <dbReference type="NCBI Taxonomy" id="1536484"/>
    <lineage>
        <taxon>Eukaryota</taxon>
        <taxon>Fungi</taxon>
        <taxon>Dikarya</taxon>
        <taxon>Ascomycota</taxon>
        <taxon>Pezizomycotina</taxon>
        <taxon>Sordariomycetes</taxon>
        <taxon>Sordariomycetidae</taxon>
        <taxon>Sordariales</taxon>
        <taxon>Podosporaceae</taxon>
        <taxon>Podospora</taxon>
    </lineage>
</organism>
<accession>A0AAN7AJS7</accession>
<feature type="compositionally biased region" description="Acidic residues" evidence="1">
    <location>
        <begin position="62"/>
        <end position="76"/>
    </location>
</feature>
<dbReference type="AlphaFoldDB" id="A0AAN7AJS7"/>
<sequence>MDNLMSHMPEDTTQEQLIDAMDHALSLLPSIPVETTSYSHSPFGAEWVRRRSERTAETGITTDDDYTESEPEQEDDPIDVWDMSNYAGWWVTVEDWDKQFERPGRPVVYGEDTPTEYIRAEPHLDDVPLAVPCHGLHDQIAWFDCIYDYCRAHYQFKVYHEVFPSRQDDNPILKVHRAGSEEDWNFGTTTKGEYTLIVETMIPTGCWDKDALGFEDCEHAWCARHRRAKTRDWHRQKNQAKEWEGYCSKPSEFIRVPRSGNGQRASPGPSGTN</sequence>
<reference evidence="2" key="2">
    <citation type="submission" date="2023-05" db="EMBL/GenBank/DDBJ databases">
        <authorList>
            <consortium name="Lawrence Berkeley National Laboratory"/>
            <person name="Steindorff A."/>
            <person name="Hensen N."/>
            <person name="Bonometti L."/>
            <person name="Westerberg I."/>
            <person name="Brannstrom I.O."/>
            <person name="Guillou S."/>
            <person name="Cros-Aarteil S."/>
            <person name="Calhoun S."/>
            <person name="Haridas S."/>
            <person name="Kuo A."/>
            <person name="Mondo S."/>
            <person name="Pangilinan J."/>
            <person name="Riley R."/>
            <person name="Labutti K."/>
            <person name="Andreopoulos B."/>
            <person name="Lipzen A."/>
            <person name="Chen C."/>
            <person name="Yanf M."/>
            <person name="Daum C."/>
            <person name="Ng V."/>
            <person name="Clum A."/>
            <person name="Ohm R."/>
            <person name="Martin F."/>
            <person name="Silar P."/>
            <person name="Natvig D."/>
            <person name="Lalanne C."/>
            <person name="Gautier V."/>
            <person name="Ament-Velasquez S.L."/>
            <person name="Kruys A."/>
            <person name="Hutchinson M.I."/>
            <person name="Powell A.J."/>
            <person name="Barry K."/>
            <person name="Miller A.N."/>
            <person name="Grigoriev I.V."/>
            <person name="Debuchy R."/>
            <person name="Gladieux P."/>
            <person name="Thoren M.H."/>
            <person name="Johannesson H."/>
        </authorList>
    </citation>
    <scope>NUCLEOTIDE SEQUENCE</scope>
    <source>
        <strain evidence="2">PSN309</strain>
    </source>
</reference>
<feature type="region of interest" description="Disordered" evidence="1">
    <location>
        <begin position="54"/>
        <end position="76"/>
    </location>
</feature>
<dbReference type="EMBL" id="MU864392">
    <property type="protein sequence ID" value="KAK4188170.1"/>
    <property type="molecule type" value="Genomic_DNA"/>
</dbReference>
<name>A0AAN7AJS7_9PEZI</name>
<keyword evidence="3" id="KW-1185">Reference proteome</keyword>
<evidence type="ECO:0000313" key="3">
    <source>
        <dbReference type="Proteomes" id="UP001302126"/>
    </source>
</evidence>
<evidence type="ECO:0000256" key="1">
    <source>
        <dbReference type="SAM" id="MobiDB-lite"/>
    </source>
</evidence>
<evidence type="ECO:0000313" key="2">
    <source>
        <dbReference type="EMBL" id="KAK4188170.1"/>
    </source>
</evidence>
<reference evidence="2" key="1">
    <citation type="journal article" date="2023" name="Mol. Phylogenet. Evol.">
        <title>Genome-scale phylogeny and comparative genomics of the fungal order Sordariales.</title>
        <authorList>
            <person name="Hensen N."/>
            <person name="Bonometti L."/>
            <person name="Westerberg I."/>
            <person name="Brannstrom I.O."/>
            <person name="Guillou S."/>
            <person name="Cros-Aarteil S."/>
            <person name="Calhoun S."/>
            <person name="Haridas S."/>
            <person name="Kuo A."/>
            <person name="Mondo S."/>
            <person name="Pangilinan J."/>
            <person name="Riley R."/>
            <person name="LaButti K."/>
            <person name="Andreopoulos B."/>
            <person name="Lipzen A."/>
            <person name="Chen C."/>
            <person name="Yan M."/>
            <person name="Daum C."/>
            <person name="Ng V."/>
            <person name="Clum A."/>
            <person name="Steindorff A."/>
            <person name="Ohm R.A."/>
            <person name="Martin F."/>
            <person name="Silar P."/>
            <person name="Natvig D.O."/>
            <person name="Lalanne C."/>
            <person name="Gautier V."/>
            <person name="Ament-Velasquez S.L."/>
            <person name="Kruys A."/>
            <person name="Hutchinson M.I."/>
            <person name="Powell A.J."/>
            <person name="Barry K."/>
            <person name="Miller A.N."/>
            <person name="Grigoriev I.V."/>
            <person name="Debuchy R."/>
            <person name="Gladieux P."/>
            <person name="Hiltunen Thoren M."/>
            <person name="Johannesson H."/>
        </authorList>
    </citation>
    <scope>NUCLEOTIDE SEQUENCE</scope>
    <source>
        <strain evidence="2">PSN309</strain>
    </source>
</reference>
<proteinExistence type="predicted"/>
<feature type="region of interest" description="Disordered" evidence="1">
    <location>
        <begin position="252"/>
        <end position="273"/>
    </location>
</feature>
<protein>
    <submittedName>
        <fullName evidence="2">Uncharacterized protein</fullName>
    </submittedName>
</protein>
<dbReference type="Proteomes" id="UP001302126">
    <property type="component" value="Unassembled WGS sequence"/>
</dbReference>